<comment type="similarity">
    <text evidence="2 8">Belongs to the major facilitator superfamily. Bcr/CmlA family.</text>
</comment>
<comment type="caution">
    <text evidence="8">Lacks conserved residue(s) required for the propagation of feature annotation.</text>
</comment>
<dbReference type="GO" id="GO:0005886">
    <property type="term" value="C:plasma membrane"/>
    <property type="evidence" value="ECO:0007669"/>
    <property type="project" value="UniProtKB-SubCell"/>
</dbReference>
<dbReference type="Pfam" id="PF07690">
    <property type="entry name" value="MFS_1"/>
    <property type="match status" value="1"/>
</dbReference>
<dbReference type="InterPro" id="IPR020846">
    <property type="entry name" value="MFS_dom"/>
</dbReference>
<dbReference type="PANTHER" id="PTHR23502">
    <property type="entry name" value="MAJOR FACILITATOR SUPERFAMILY"/>
    <property type="match status" value="1"/>
</dbReference>
<evidence type="ECO:0000256" key="1">
    <source>
        <dbReference type="ARBA" id="ARBA00004651"/>
    </source>
</evidence>
<reference evidence="10 11" key="1">
    <citation type="journal article" date="2022" name="Res Sq">
        <title>Evolution of multicellular longitudinally dividing oral cavity symbionts (Neisseriaceae).</title>
        <authorList>
            <person name="Nyongesa S."/>
            <person name="Weber P."/>
            <person name="Bernet E."/>
            <person name="Pullido F."/>
            <person name="Nieckarz M."/>
            <person name="Delaby M."/>
            <person name="Nieves C."/>
            <person name="Viehboeck T."/>
            <person name="Krause N."/>
            <person name="Rivera-Millot A."/>
            <person name="Nakamura A."/>
            <person name="Vischer N."/>
            <person name="VanNieuwenhze M."/>
            <person name="Brun Y."/>
            <person name="Cava F."/>
            <person name="Bulgheresi S."/>
            <person name="Veyrier F."/>
        </authorList>
    </citation>
    <scope>NUCLEOTIDE SEQUENCE [LARGE SCALE GENOMIC DNA]</scope>
    <source>
        <strain evidence="10 11">17694</strain>
    </source>
</reference>
<dbReference type="SUPFAM" id="SSF103473">
    <property type="entry name" value="MFS general substrate transporter"/>
    <property type="match status" value="1"/>
</dbReference>
<dbReference type="AlphaFoldDB" id="A0ABD8B7D8"/>
<dbReference type="RefSeq" id="WP_156900923.1">
    <property type="nucleotide sequence ID" value="NZ_CP091521.1"/>
</dbReference>
<keyword evidence="11" id="KW-1185">Reference proteome</keyword>
<dbReference type="InterPro" id="IPR004812">
    <property type="entry name" value="Efflux_drug-R_Bcr/CmlA"/>
</dbReference>
<accession>A0ABD8B7D8</accession>
<feature type="transmembrane region" description="Helical" evidence="8">
    <location>
        <begin position="284"/>
        <end position="305"/>
    </location>
</feature>
<name>A0ABD8B7D8_9NEIS</name>
<dbReference type="KEGG" id="ckh:LVJ77_12655"/>
<keyword evidence="3 8" id="KW-0813">Transport</keyword>
<protein>
    <recommendedName>
        <fullName evidence="8">Bcr/CflA family efflux transporter</fullName>
    </recommendedName>
</protein>
<keyword evidence="4" id="KW-1003">Cell membrane</keyword>
<evidence type="ECO:0000256" key="5">
    <source>
        <dbReference type="ARBA" id="ARBA00022692"/>
    </source>
</evidence>
<keyword evidence="8" id="KW-0997">Cell inner membrane</keyword>
<sequence>MSNLPRPLSDRQMAFLLAMLVAVMPFSVDAYLPALPQIAQDLRADIHYIEKSLGSFILGVAFGQLLGGSLADIKGRKNLAVAGLTVYMLGSAGLVLVQTAPQLLLLRVVQAVGAGMASVVVGAVVRDNYQGREAAQMFALIGIIMMAAPSLAPMIGAGLQTLGGWRLVFVFLLAYAALVCALLVRFLPKHKTAEPFTRDILRVVLARYRNVLATRPALGFLCFQAASFSSMLVFLTESPFVYMQLYGLTPHQYAWAFAGNIGMMALFNRTTAWRLRRGSPPESILLTGIAVQLSANTALAAMTWGGALPSAAGLLACAMVSVGTQGFVVANTQALFMEFFRENGGSANALLLATASLAGAGAALLATTLHNGTAQVMGGMMLACTVSGLALLSLLSPQVWRRG</sequence>
<dbReference type="EMBL" id="CP091521">
    <property type="protein sequence ID" value="XHH49917.1"/>
    <property type="molecule type" value="Genomic_DNA"/>
</dbReference>
<evidence type="ECO:0000313" key="11">
    <source>
        <dbReference type="Proteomes" id="UP000831534"/>
    </source>
</evidence>
<organism evidence="10 11">
    <name type="scientific">Conchiformibius kuhniae</name>
    <dbReference type="NCBI Taxonomy" id="211502"/>
    <lineage>
        <taxon>Bacteria</taxon>
        <taxon>Pseudomonadati</taxon>
        <taxon>Pseudomonadota</taxon>
        <taxon>Betaproteobacteria</taxon>
        <taxon>Neisseriales</taxon>
        <taxon>Neisseriaceae</taxon>
        <taxon>Conchiformibius</taxon>
    </lineage>
</organism>
<feature type="transmembrane region" description="Helical" evidence="8">
    <location>
        <begin position="311"/>
        <end position="337"/>
    </location>
</feature>
<comment type="subcellular location">
    <subcellularLocation>
        <location evidence="8">Cell inner membrane</location>
        <topology evidence="8">Multi-pass membrane protein</topology>
    </subcellularLocation>
    <subcellularLocation>
        <location evidence="1">Cell membrane</location>
        <topology evidence="1">Multi-pass membrane protein</topology>
    </subcellularLocation>
</comment>
<feature type="transmembrane region" description="Helical" evidence="8">
    <location>
        <begin position="79"/>
        <end position="98"/>
    </location>
</feature>
<proteinExistence type="inferred from homology"/>
<dbReference type="Proteomes" id="UP000831534">
    <property type="component" value="Chromosome"/>
</dbReference>
<feature type="transmembrane region" description="Helical" evidence="8">
    <location>
        <begin position="217"/>
        <end position="235"/>
    </location>
</feature>
<feature type="transmembrane region" description="Helical" evidence="8">
    <location>
        <begin position="137"/>
        <end position="159"/>
    </location>
</feature>
<dbReference type="NCBIfam" id="TIGR00710">
    <property type="entry name" value="efflux_Bcr_CflA"/>
    <property type="match status" value="1"/>
</dbReference>
<dbReference type="CDD" id="cd17320">
    <property type="entry name" value="MFS_MdfA_MDR_like"/>
    <property type="match status" value="1"/>
</dbReference>
<evidence type="ECO:0000256" key="8">
    <source>
        <dbReference type="RuleBase" id="RU365088"/>
    </source>
</evidence>
<dbReference type="Gene3D" id="1.20.1720.10">
    <property type="entry name" value="Multidrug resistance protein D"/>
    <property type="match status" value="1"/>
</dbReference>
<feature type="transmembrane region" description="Helical" evidence="8">
    <location>
        <begin position="46"/>
        <end position="67"/>
    </location>
</feature>
<feature type="transmembrane region" description="Helical" evidence="8">
    <location>
        <begin position="349"/>
        <end position="370"/>
    </location>
</feature>
<dbReference type="InterPro" id="IPR011701">
    <property type="entry name" value="MFS"/>
</dbReference>
<keyword evidence="5 8" id="KW-0812">Transmembrane</keyword>
<dbReference type="InterPro" id="IPR036259">
    <property type="entry name" value="MFS_trans_sf"/>
</dbReference>
<dbReference type="PANTHER" id="PTHR23502:SF132">
    <property type="entry name" value="POLYAMINE TRANSPORTER 2-RELATED"/>
    <property type="match status" value="1"/>
</dbReference>
<feature type="domain" description="Major facilitator superfamily (MFS) profile" evidence="9">
    <location>
        <begin position="13"/>
        <end position="400"/>
    </location>
</feature>
<keyword evidence="7 8" id="KW-0472">Membrane</keyword>
<feature type="transmembrane region" description="Helical" evidence="8">
    <location>
        <begin position="376"/>
        <end position="395"/>
    </location>
</feature>
<feature type="transmembrane region" description="Helical" evidence="8">
    <location>
        <begin position="255"/>
        <end position="272"/>
    </location>
</feature>
<feature type="transmembrane region" description="Helical" evidence="8">
    <location>
        <begin position="104"/>
        <end position="125"/>
    </location>
</feature>
<evidence type="ECO:0000256" key="2">
    <source>
        <dbReference type="ARBA" id="ARBA00006236"/>
    </source>
</evidence>
<evidence type="ECO:0000256" key="3">
    <source>
        <dbReference type="ARBA" id="ARBA00022448"/>
    </source>
</evidence>
<evidence type="ECO:0000256" key="4">
    <source>
        <dbReference type="ARBA" id="ARBA00022475"/>
    </source>
</evidence>
<dbReference type="PROSITE" id="PS50850">
    <property type="entry name" value="MFS"/>
    <property type="match status" value="1"/>
</dbReference>
<gene>
    <name evidence="10" type="ORF">LVJ77_12655</name>
</gene>
<keyword evidence="6 8" id="KW-1133">Transmembrane helix</keyword>
<evidence type="ECO:0000259" key="9">
    <source>
        <dbReference type="PROSITE" id="PS50850"/>
    </source>
</evidence>
<evidence type="ECO:0000256" key="6">
    <source>
        <dbReference type="ARBA" id="ARBA00022989"/>
    </source>
</evidence>
<evidence type="ECO:0000256" key="7">
    <source>
        <dbReference type="ARBA" id="ARBA00023136"/>
    </source>
</evidence>
<feature type="transmembrane region" description="Helical" evidence="8">
    <location>
        <begin position="165"/>
        <end position="188"/>
    </location>
</feature>
<evidence type="ECO:0000313" key="10">
    <source>
        <dbReference type="EMBL" id="XHH49917.1"/>
    </source>
</evidence>